<protein>
    <submittedName>
        <fullName evidence="2">Uncharacterized protein</fullName>
    </submittedName>
</protein>
<proteinExistence type="predicted"/>
<keyword evidence="1" id="KW-1133">Transmembrane helix</keyword>
<dbReference type="EMBL" id="CP061800">
    <property type="protein sequence ID" value="QTA91069.1"/>
    <property type="molecule type" value="Genomic_DNA"/>
</dbReference>
<evidence type="ECO:0000313" key="2">
    <source>
        <dbReference type="EMBL" id="QTA91069.1"/>
    </source>
</evidence>
<dbReference type="KEGG" id="dmm:dnm_071340"/>
<keyword evidence="1" id="KW-0472">Membrane</keyword>
<dbReference type="AlphaFoldDB" id="A0A975BSM7"/>
<dbReference type="Proteomes" id="UP000663722">
    <property type="component" value="Chromosome"/>
</dbReference>
<organism evidence="2 3">
    <name type="scientific">Desulfonema magnum</name>
    <dbReference type="NCBI Taxonomy" id="45655"/>
    <lineage>
        <taxon>Bacteria</taxon>
        <taxon>Pseudomonadati</taxon>
        <taxon>Thermodesulfobacteriota</taxon>
        <taxon>Desulfobacteria</taxon>
        <taxon>Desulfobacterales</taxon>
        <taxon>Desulfococcaceae</taxon>
        <taxon>Desulfonema</taxon>
    </lineage>
</organism>
<feature type="transmembrane region" description="Helical" evidence="1">
    <location>
        <begin position="21"/>
        <end position="41"/>
    </location>
</feature>
<evidence type="ECO:0000256" key="1">
    <source>
        <dbReference type="SAM" id="Phobius"/>
    </source>
</evidence>
<accession>A0A975BSM7</accession>
<gene>
    <name evidence="2" type="ORF">dnm_071340</name>
</gene>
<sequence length="45" mass="5591">MNMATKIKLSIFCMVRLLIFLIKNFCFQFYNLSTYFFLFFYRVTL</sequence>
<evidence type="ECO:0000313" key="3">
    <source>
        <dbReference type="Proteomes" id="UP000663722"/>
    </source>
</evidence>
<keyword evidence="3" id="KW-1185">Reference proteome</keyword>
<name>A0A975BSM7_9BACT</name>
<reference evidence="2" key="1">
    <citation type="journal article" date="2021" name="Microb. Physiol.">
        <title>Proteogenomic Insights into the Physiology of Marine, Sulfate-Reducing, Filamentous Desulfonema limicola and Desulfonema magnum.</title>
        <authorList>
            <person name="Schnaars V."/>
            <person name="Wohlbrand L."/>
            <person name="Scheve S."/>
            <person name="Hinrichs C."/>
            <person name="Reinhardt R."/>
            <person name="Rabus R."/>
        </authorList>
    </citation>
    <scope>NUCLEOTIDE SEQUENCE</scope>
    <source>
        <strain evidence="2">4be13</strain>
    </source>
</reference>
<keyword evidence="1" id="KW-0812">Transmembrane</keyword>